<sequence length="146" mass="16645">MHLNQDEITILADGLLLGHAAAFKCGIRRNQITVELAARIRLSLASGRLLTPKTLERLVTPKMQKKSIRGHIIKILKGVENKKKNFVSSSNVQKMFEGKNRPMDFVEIICLSQHQEKLMPFLQENNLLHISDISPCARPIIYYTMH</sequence>
<keyword evidence="1" id="KW-1185">Reference proteome</keyword>
<proteinExistence type="predicted"/>
<name>A0A915HMA5_ROMCU</name>
<dbReference type="Proteomes" id="UP000887565">
    <property type="component" value="Unplaced"/>
</dbReference>
<evidence type="ECO:0000313" key="2">
    <source>
        <dbReference type="WBParaSite" id="nRc.2.0.1.t02467-RA"/>
    </source>
</evidence>
<evidence type="ECO:0000313" key="1">
    <source>
        <dbReference type="Proteomes" id="UP000887565"/>
    </source>
</evidence>
<protein>
    <submittedName>
        <fullName evidence="2">Uncharacterized protein</fullName>
    </submittedName>
</protein>
<organism evidence="1 2">
    <name type="scientific">Romanomermis culicivorax</name>
    <name type="common">Nematode worm</name>
    <dbReference type="NCBI Taxonomy" id="13658"/>
    <lineage>
        <taxon>Eukaryota</taxon>
        <taxon>Metazoa</taxon>
        <taxon>Ecdysozoa</taxon>
        <taxon>Nematoda</taxon>
        <taxon>Enoplea</taxon>
        <taxon>Dorylaimia</taxon>
        <taxon>Mermithida</taxon>
        <taxon>Mermithoidea</taxon>
        <taxon>Mermithidae</taxon>
        <taxon>Romanomermis</taxon>
    </lineage>
</organism>
<dbReference type="AlphaFoldDB" id="A0A915HMA5"/>
<accession>A0A915HMA5</accession>
<dbReference type="WBParaSite" id="nRc.2.0.1.t02467-RA">
    <property type="protein sequence ID" value="nRc.2.0.1.t02467-RA"/>
    <property type="gene ID" value="nRc.2.0.1.g02467"/>
</dbReference>
<reference evidence="2" key="1">
    <citation type="submission" date="2022-11" db="UniProtKB">
        <authorList>
            <consortium name="WormBaseParasite"/>
        </authorList>
    </citation>
    <scope>IDENTIFICATION</scope>
</reference>